<dbReference type="Proteomes" id="UP000036923">
    <property type="component" value="Unassembled WGS sequence"/>
</dbReference>
<accession>A0A0L6JNR7</accession>
<dbReference type="CDD" id="cd02980">
    <property type="entry name" value="TRX_Fd_family"/>
    <property type="match status" value="1"/>
</dbReference>
<name>A0A0L6JNR7_9FIRM</name>
<dbReference type="Gene3D" id="3.40.30.10">
    <property type="entry name" value="Glutaredoxin"/>
    <property type="match status" value="1"/>
</dbReference>
<protein>
    <recommendedName>
        <fullName evidence="3">Ferredoxin</fullName>
    </recommendedName>
</protein>
<keyword evidence="2" id="KW-1185">Reference proteome</keyword>
<organism evidence="1 2">
    <name type="scientific">Pseudobacteroides cellulosolvens ATCC 35603 = DSM 2933</name>
    <dbReference type="NCBI Taxonomy" id="398512"/>
    <lineage>
        <taxon>Bacteria</taxon>
        <taxon>Bacillati</taxon>
        <taxon>Bacillota</taxon>
        <taxon>Clostridia</taxon>
        <taxon>Eubacteriales</taxon>
        <taxon>Oscillospiraceae</taxon>
        <taxon>Pseudobacteroides</taxon>
    </lineage>
</organism>
<dbReference type="EMBL" id="LGTC01000001">
    <property type="protein sequence ID" value="KNY27017.1"/>
    <property type="molecule type" value="Genomic_DNA"/>
</dbReference>
<dbReference type="eggNOG" id="COG3411">
    <property type="taxonomic scope" value="Bacteria"/>
</dbReference>
<evidence type="ECO:0008006" key="3">
    <source>
        <dbReference type="Google" id="ProtNLM"/>
    </source>
</evidence>
<dbReference type="OrthoDB" id="9800692at2"/>
<dbReference type="InterPro" id="IPR036249">
    <property type="entry name" value="Thioredoxin-like_sf"/>
</dbReference>
<evidence type="ECO:0000313" key="2">
    <source>
        <dbReference type="Proteomes" id="UP000036923"/>
    </source>
</evidence>
<dbReference type="STRING" id="398512.Bccel_2282"/>
<comment type="caution">
    <text evidence="1">The sequence shown here is derived from an EMBL/GenBank/DDBJ whole genome shotgun (WGS) entry which is preliminary data.</text>
</comment>
<gene>
    <name evidence="1" type="ORF">Bccel_2282</name>
</gene>
<reference evidence="2" key="1">
    <citation type="submission" date="2015-07" db="EMBL/GenBank/DDBJ databases">
        <title>Near-Complete Genome Sequence of the Cellulolytic Bacterium Bacteroides (Pseudobacteroides) cellulosolvens ATCC 35603.</title>
        <authorList>
            <person name="Dassa B."/>
            <person name="Utturkar S.M."/>
            <person name="Klingeman D.M."/>
            <person name="Hurt R.A."/>
            <person name="Keller M."/>
            <person name="Xu J."/>
            <person name="Reddy Y.H.K."/>
            <person name="Borovok I."/>
            <person name="Grinberg I.R."/>
            <person name="Lamed R."/>
            <person name="Zhivin O."/>
            <person name="Bayer E.A."/>
            <person name="Brown S.D."/>
        </authorList>
    </citation>
    <scope>NUCLEOTIDE SEQUENCE [LARGE SCALE GENOMIC DNA]</scope>
    <source>
        <strain evidence="2">DSM 2933</strain>
    </source>
</reference>
<sequence length="123" mass="13567">MKSIAELEEIRKKALDKMGVRTNIEGYRIVVGMATCGIAAGARPVMNAFMEELNKREVKNASVTMTGCVGVCRLEPIVEVIDPNGNKTTYVKMTAEKAARIVTEHIVNGRICVDYTIGYEDKK</sequence>
<dbReference type="AlphaFoldDB" id="A0A0L6JNR7"/>
<evidence type="ECO:0000313" key="1">
    <source>
        <dbReference type="EMBL" id="KNY27017.1"/>
    </source>
</evidence>
<dbReference type="Pfam" id="PF01257">
    <property type="entry name" value="2Fe-2S_thioredx"/>
    <property type="match status" value="1"/>
</dbReference>
<proteinExistence type="predicted"/>
<dbReference type="SUPFAM" id="SSF52833">
    <property type="entry name" value="Thioredoxin-like"/>
    <property type="match status" value="1"/>
</dbReference>
<dbReference type="PATRIC" id="fig|398512.5.peg.2379"/>
<dbReference type="RefSeq" id="WP_036941874.1">
    <property type="nucleotide sequence ID" value="NZ_JQKC01000016.1"/>
</dbReference>